<dbReference type="HOGENOM" id="CLU_155018_0_0_2"/>
<feature type="transmembrane region" description="Helical" evidence="1">
    <location>
        <begin position="109"/>
        <end position="127"/>
    </location>
</feature>
<dbReference type="AlphaFoldDB" id="E8R905"/>
<dbReference type="eggNOG" id="arCOG05900">
    <property type="taxonomic scope" value="Archaea"/>
</dbReference>
<dbReference type="InterPro" id="IPR002831">
    <property type="entry name" value="Tscrpt_reg_TrmB_N"/>
</dbReference>
<proteinExistence type="predicted"/>
<dbReference type="RefSeq" id="WP_013562203.1">
    <property type="nucleotide sequence ID" value="NC_014961.1"/>
</dbReference>
<dbReference type="STRING" id="765177.Desmu_0674"/>
<feature type="domain" description="Transcription regulator TrmB N-terminal" evidence="2">
    <location>
        <begin position="4"/>
        <end position="56"/>
    </location>
</feature>
<dbReference type="InterPro" id="IPR036390">
    <property type="entry name" value="WH_DNA-bd_sf"/>
</dbReference>
<evidence type="ECO:0000313" key="4">
    <source>
        <dbReference type="Proteomes" id="UP000001068"/>
    </source>
</evidence>
<dbReference type="CDD" id="cd00090">
    <property type="entry name" value="HTH_ARSR"/>
    <property type="match status" value="1"/>
</dbReference>
<name>E8R905_DESM0</name>
<dbReference type="Gene3D" id="1.10.10.10">
    <property type="entry name" value="Winged helix-like DNA-binding domain superfamily/Winged helix DNA-binding domain"/>
    <property type="match status" value="1"/>
</dbReference>
<dbReference type="EMBL" id="CP002363">
    <property type="protein sequence ID" value="ADV64981.1"/>
    <property type="molecule type" value="Genomic_DNA"/>
</dbReference>
<protein>
    <submittedName>
        <fullName evidence="3">Transcriptional regulator TrmB</fullName>
    </submittedName>
</protein>
<accession>E8R905</accession>
<dbReference type="InterPro" id="IPR011991">
    <property type="entry name" value="ArsR-like_HTH"/>
</dbReference>
<dbReference type="GeneID" id="10153368"/>
<keyword evidence="1" id="KW-0472">Membrane</keyword>
<feature type="transmembrane region" description="Helical" evidence="1">
    <location>
        <begin position="81"/>
        <end position="103"/>
    </location>
</feature>
<reference evidence="4" key="1">
    <citation type="submission" date="2010-11" db="EMBL/GenBank/DDBJ databases">
        <title>The complete genome of Desulfurococcus mucosus DSM 2162.</title>
        <authorList>
            <consortium name="US DOE Joint Genome Institute (JGI-PGF)"/>
            <person name="Lucas S."/>
            <person name="Copeland A."/>
            <person name="Lapidus A."/>
            <person name="Bruce D."/>
            <person name="Goodwin L."/>
            <person name="Pitluck S."/>
            <person name="Kyrpides N."/>
            <person name="Mavromatis K."/>
            <person name="Pagani I."/>
            <person name="Ivanova N."/>
            <person name="Ovchinnikova G."/>
            <person name="Chertkov O."/>
            <person name="Held B."/>
            <person name="Brettin T."/>
            <person name="Detter J.C."/>
            <person name="Tapia R."/>
            <person name="Han C."/>
            <person name="Land M."/>
            <person name="Hauser L."/>
            <person name="Markowitz V."/>
            <person name="Cheng J.-F."/>
            <person name="Hugenholtz P."/>
            <person name="Woyke T."/>
            <person name="Wu D."/>
            <person name="Wirth R."/>
            <person name="Bilek Y."/>
            <person name="Hader T."/>
            <person name="Klenk H.-P."/>
            <person name="Eisen J.A."/>
        </authorList>
    </citation>
    <scope>NUCLEOTIDE SEQUENCE [LARGE SCALE GENOMIC DNA]</scope>
    <source>
        <strain evidence="4">ATCC 35584 / DSM 2162 / JCM 9187 / O7/1</strain>
    </source>
</reference>
<dbReference type="Proteomes" id="UP000001068">
    <property type="component" value="Chromosome"/>
</dbReference>
<dbReference type="InterPro" id="IPR036388">
    <property type="entry name" value="WH-like_DNA-bd_sf"/>
</dbReference>
<dbReference type="OrthoDB" id="30795at2157"/>
<dbReference type="SUPFAM" id="SSF46785">
    <property type="entry name" value="Winged helix' DNA-binding domain"/>
    <property type="match status" value="1"/>
</dbReference>
<keyword evidence="1" id="KW-1133">Transmembrane helix</keyword>
<gene>
    <name evidence="3" type="ordered locus">Desmu_0674</name>
</gene>
<dbReference type="KEGG" id="dmu:Desmu_0674"/>
<evidence type="ECO:0000259" key="2">
    <source>
        <dbReference type="Pfam" id="PF01978"/>
    </source>
</evidence>
<evidence type="ECO:0000256" key="1">
    <source>
        <dbReference type="SAM" id="Phobius"/>
    </source>
</evidence>
<reference evidence="3 4" key="2">
    <citation type="journal article" date="2011" name="Stand. Genomic Sci.">
        <title>Complete genome sequence of Desulfurococcus mucosus type strain (O7/1).</title>
        <authorList>
            <person name="Wirth R."/>
            <person name="Chertkov O."/>
            <person name="Held B."/>
            <person name="Lapidus A."/>
            <person name="Nolan M."/>
            <person name="Lucas S."/>
            <person name="Hammon N."/>
            <person name="Deshpande S."/>
            <person name="Cheng J.F."/>
            <person name="Tapia R."/>
            <person name="Han C."/>
            <person name="Goodwin L."/>
            <person name="Pitluck S."/>
            <person name="Liolios K."/>
            <person name="Ioanna P."/>
            <person name="Ivanova N."/>
            <person name="Mavromatis K."/>
            <person name="Mikhailova N."/>
            <person name="Pati A."/>
            <person name="Chen A."/>
            <person name="Palaniappan K."/>
            <person name="Land M."/>
            <person name="Hauser L."/>
            <person name="Chang Y.J."/>
            <person name="Jeffries C.D."/>
            <person name="Bilek Y."/>
            <person name="Hader T."/>
            <person name="Rohde M."/>
            <person name="Spring S."/>
            <person name="Sikorski J."/>
            <person name="Goker M."/>
            <person name="Woyke T."/>
            <person name="Bristow J."/>
            <person name="Eisen J.A."/>
            <person name="Markowitz V."/>
            <person name="Hugenholtz P."/>
            <person name="Kyrpides N.C."/>
            <person name="Klenk H.P."/>
        </authorList>
    </citation>
    <scope>NUCLEOTIDE SEQUENCE [LARGE SCALE GENOMIC DNA]</scope>
    <source>
        <strain evidence="4">ATCC 35584 / DSM 2162 / JCM 9187 / O7/1</strain>
    </source>
</reference>
<evidence type="ECO:0000313" key="3">
    <source>
        <dbReference type="EMBL" id="ADV64981.1"/>
    </source>
</evidence>
<sequence>MSSDLSETELRIYVYLVEKRRPMGLREIAREVNLPVSTVHYNLRKLVEKGYVVKNLEGYVAKGSLNIEGFIRVGYRVIPRLILYSLLYLGMSIGGAISMYIQGYSSERLMLIAVSLSSSLLMLHEGLTLRRRLMHRG</sequence>
<dbReference type="Pfam" id="PF01978">
    <property type="entry name" value="TrmB"/>
    <property type="match status" value="1"/>
</dbReference>
<keyword evidence="1" id="KW-0812">Transmembrane</keyword>
<keyword evidence="4" id="KW-1185">Reference proteome</keyword>
<organism evidence="3 4">
    <name type="scientific">Desulfurococcus mucosus (strain ATCC 35584 / DSM 2162 / JCM 9187 / O7/1)</name>
    <dbReference type="NCBI Taxonomy" id="765177"/>
    <lineage>
        <taxon>Archaea</taxon>
        <taxon>Thermoproteota</taxon>
        <taxon>Thermoprotei</taxon>
        <taxon>Desulfurococcales</taxon>
        <taxon>Desulfurococcaceae</taxon>
        <taxon>Desulfurococcus</taxon>
    </lineage>
</organism>